<proteinExistence type="predicted"/>
<evidence type="ECO:0000313" key="1">
    <source>
        <dbReference type="EMBL" id="QJA66543.1"/>
    </source>
</evidence>
<evidence type="ECO:0008006" key="2">
    <source>
        <dbReference type="Google" id="ProtNLM"/>
    </source>
</evidence>
<sequence>MGKTWTGEELAILKLNYGKQAISTWAYKLPNKSQYAIRRKAFDLGMKSALRNKDAVPVFEDLRLPPSDAQIEEIWKALISYQGKSKGLSTQQETANISIDTDKPVMVCFLADLHIGAVSGKYKELKERIDLIASTPNAFVISAGDTVDNYLPSFHSQGQFDVICPPEIQKRLVEYIFSQLESKLLALVQGCHDEGSHEADDFDWTKYLTDKFGCVNLGFGGFVNLKVGKQLYKIAVRHKYRFNSSTNLTSTVKRMREQLGDFDIGCIAHNHQAAIETAVLGDKIERVFVRPGSFKGADRYARSIGFTDTGAQIPTVILFPNKRQMLPFLNIGDAVDVMRAFR</sequence>
<name>A0A6M3J9S4_9ZZZZ</name>
<protein>
    <recommendedName>
        <fullName evidence="2">Calcineurin-like phosphoesterase</fullName>
    </recommendedName>
</protein>
<accession>A0A6M3J9S4</accession>
<dbReference type="SUPFAM" id="SSF56300">
    <property type="entry name" value="Metallo-dependent phosphatases"/>
    <property type="match status" value="1"/>
</dbReference>
<gene>
    <name evidence="1" type="ORF">MM415B00342_0005</name>
</gene>
<dbReference type="InterPro" id="IPR029052">
    <property type="entry name" value="Metallo-depent_PP-like"/>
</dbReference>
<reference evidence="1" key="1">
    <citation type="submission" date="2020-03" db="EMBL/GenBank/DDBJ databases">
        <title>The deep terrestrial virosphere.</title>
        <authorList>
            <person name="Holmfeldt K."/>
            <person name="Nilsson E."/>
            <person name="Simone D."/>
            <person name="Lopez-Fernandez M."/>
            <person name="Wu X."/>
            <person name="de Brujin I."/>
            <person name="Lundin D."/>
            <person name="Andersson A."/>
            <person name="Bertilsson S."/>
            <person name="Dopson M."/>
        </authorList>
    </citation>
    <scope>NUCLEOTIDE SEQUENCE</scope>
    <source>
        <strain evidence="1">MM415B00342</strain>
    </source>
</reference>
<organism evidence="1">
    <name type="scientific">viral metagenome</name>
    <dbReference type="NCBI Taxonomy" id="1070528"/>
    <lineage>
        <taxon>unclassified sequences</taxon>
        <taxon>metagenomes</taxon>
        <taxon>organismal metagenomes</taxon>
    </lineage>
</organism>
<dbReference type="EMBL" id="MT141557">
    <property type="protein sequence ID" value="QJA66543.1"/>
    <property type="molecule type" value="Genomic_DNA"/>
</dbReference>
<dbReference type="AlphaFoldDB" id="A0A6M3J9S4"/>